<dbReference type="GO" id="GO:0045039">
    <property type="term" value="P:protein insertion into mitochondrial inner membrane"/>
    <property type="evidence" value="ECO:0007669"/>
    <property type="project" value="InterPro"/>
</dbReference>
<dbReference type="RefSeq" id="XP_027114461.1">
    <property type="nucleotide sequence ID" value="XM_027258660.2"/>
</dbReference>
<dbReference type="GO" id="GO:0008320">
    <property type="term" value="F:protein transmembrane transporter activity"/>
    <property type="evidence" value="ECO:0007669"/>
    <property type="project" value="TreeGrafter"/>
</dbReference>
<dbReference type="Proteomes" id="UP001652660">
    <property type="component" value="Chromosome 1c"/>
</dbReference>
<proteinExistence type="predicted"/>
<keyword evidence="7" id="KW-1185">Reference proteome</keyword>
<dbReference type="OrthoDB" id="1913277at2759"/>
<keyword evidence="4 6" id="KW-0472">Membrane</keyword>
<name>A0A6P6WIT3_COFAR</name>
<evidence type="ECO:0000256" key="5">
    <source>
        <dbReference type="SAM" id="MobiDB-lite"/>
    </source>
</evidence>
<dbReference type="GeneID" id="113732719"/>
<evidence type="ECO:0000256" key="4">
    <source>
        <dbReference type="ARBA" id="ARBA00023136"/>
    </source>
</evidence>
<dbReference type="Pfam" id="PF02466">
    <property type="entry name" value="Tim17"/>
    <property type="match status" value="1"/>
</dbReference>
<dbReference type="AlphaFoldDB" id="A0A6P6WIT3"/>
<reference evidence="8" key="2">
    <citation type="submission" date="2025-08" db="UniProtKB">
        <authorList>
            <consortium name="RefSeq"/>
        </authorList>
    </citation>
    <scope>IDENTIFICATION</scope>
    <source>
        <tissue evidence="8">Leaves</tissue>
    </source>
</reference>
<keyword evidence="3 6" id="KW-1133">Transmembrane helix</keyword>
<feature type="compositionally biased region" description="Low complexity" evidence="5">
    <location>
        <begin position="17"/>
        <end position="28"/>
    </location>
</feature>
<dbReference type="InterPro" id="IPR039175">
    <property type="entry name" value="TIM22"/>
</dbReference>
<organism evidence="7 8">
    <name type="scientific">Coffea arabica</name>
    <name type="common">Arabian coffee</name>
    <dbReference type="NCBI Taxonomy" id="13443"/>
    <lineage>
        <taxon>Eukaryota</taxon>
        <taxon>Viridiplantae</taxon>
        <taxon>Streptophyta</taxon>
        <taxon>Embryophyta</taxon>
        <taxon>Tracheophyta</taxon>
        <taxon>Spermatophyta</taxon>
        <taxon>Magnoliopsida</taxon>
        <taxon>eudicotyledons</taxon>
        <taxon>Gunneridae</taxon>
        <taxon>Pentapetalae</taxon>
        <taxon>asterids</taxon>
        <taxon>lamiids</taxon>
        <taxon>Gentianales</taxon>
        <taxon>Rubiaceae</taxon>
        <taxon>Ixoroideae</taxon>
        <taxon>Gardenieae complex</taxon>
        <taxon>Bertiereae - Coffeeae clade</taxon>
        <taxon>Coffeeae</taxon>
        <taxon>Coffea</taxon>
    </lineage>
</organism>
<evidence type="ECO:0000256" key="6">
    <source>
        <dbReference type="SAM" id="Phobius"/>
    </source>
</evidence>
<protein>
    <recommendedName>
        <fullName evidence="9">Mitochondrial import inner membrane translocase subunit TIM17-2-like</fullName>
    </recommendedName>
</protein>
<dbReference type="PANTHER" id="PTHR14110">
    <property type="entry name" value="MITOCHONDRIAL IMPORT INNER MEMBRANE TRANSLOCASE SUBUNIT TIM22"/>
    <property type="match status" value="1"/>
</dbReference>
<evidence type="ECO:0000313" key="7">
    <source>
        <dbReference type="Proteomes" id="UP001652660"/>
    </source>
</evidence>
<evidence type="ECO:0000256" key="3">
    <source>
        <dbReference type="ARBA" id="ARBA00022989"/>
    </source>
</evidence>
<dbReference type="GO" id="GO:0042721">
    <property type="term" value="C:TIM22 mitochondrial import inner membrane insertion complex"/>
    <property type="evidence" value="ECO:0007669"/>
    <property type="project" value="InterPro"/>
</dbReference>
<evidence type="ECO:0000313" key="8">
    <source>
        <dbReference type="RefSeq" id="XP_027114461.1"/>
    </source>
</evidence>
<evidence type="ECO:0000256" key="2">
    <source>
        <dbReference type="ARBA" id="ARBA00022692"/>
    </source>
</evidence>
<gene>
    <name evidence="8" type="primary">LOC113732719</name>
</gene>
<reference evidence="7" key="1">
    <citation type="journal article" date="2025" name="Foods">
        <title>Unveiling the Microbial Signatures of Arabica Coffee Cherries: Insights into Ripeness Specific Diversity, Functional Traits, and Implications for Quality and Safety.</title>
        <authorList>
            <consortium name="RefSeq"/>
            <person name="Tenea G.N."/>
            <person name="Cifuentes V."/>
            <person name="Reyes P."/>
            <person name="Cevallos-Vallejos M."/>
        </authorList>
    </citation>
    <scope>NUCLEOTIDE SEQUENCE [LARGE SCALE GENOMIC DNA]</scope>
</reference>
<sequence>MAPSSAGDETTPEVIASPSSSSSSSSSSSALDVWKNRIIIPTLVAGIGGGGVGLISKHRKVHGVAKMSATYAANFAIVTGCYCGAREFVRVSRTGKPDDLFNSLIGGFGSGAILGRLQGGPVAAARYSVIFAVVGTTVDYAALKTKPLLRNFYNSLVGDSDKSQQWLKLPEWSPIQVLDEEALAAKRAREEQIYRSVRNLKKEET</sequence>
<dbReference type="GO" id="GO:0030943">
    <property type="term" value="F:mitochondrion targeting sequence binding"/>
    <property type="evidence" value="ECO:0007669"/>
    <property type="project" value="TreeGrafter"/>
</dbReference>
<dbReference type="PANTHER" id="PTHR14110:SF10">
    <property type="entry name" value="OS04G0376100 PROTEIN"/>
    <property type="match status" value="1"/>
</dbReference>
<evidence type="ECO:0000256" key="1">
    <source>
        <dbReference type="ARBA" id="ARBA00004141"/>
    </source>
</evidence>
<keyword evidence="2 6" id="KW-0812">Transmembrane</keyword>
<accession>A0A6P6WIT3</accession>
<evidence type="ECO:0008006" key="9">
    <source>
        <dbReference type="Google" id="ProtNLM"/>
    </source>
</evidence>
<feature type="transmembrane region" description="Helical" evidence="6">
    <location>
        <begin position="38"/>
        <end position="56"/>
    </location>
</feature>
<comment type="subcellular location">
    <subcellularLocation>
        <location evidence="1">Membrane</location>
        <topology evidence="1">Multi-pass membrane protein</topology>
    </subcellularLocation>
</comment>
<feature type="region of interest" description="Disordered" evidence="5">
    <location>
        <begin position="1"/>
        <end position="28"/>
    </location>
</feature>